<dbReference type="InterPro" id="IPR036821">
    <property type="entry name" value="Peptide_deformylase_sf"/>
</dbReference>
<comment type="similarity">
    <text evidence="1">Belongs to the polypeptide deformylase family.</text>
</comment>
<name>A0A3B0T0X4_9ZZZZ</name>
<organism evidence="2">
    <name type="scientific">hydrothermal vent metagenome</name>
    <dbReference type="NCBI Taxonomy" id="652676"/>
    <lineage>
        <taxon>unclassified sequences</taxon>
        <taxon>metagenomes</taxon>
        <taxon>ecological metagenomes</taxon>
    </lineage>
</organism>
<dbReference type="EMBL" id="UOEI01000330">
    <property type="protein sequence ID" value="VAW02434.1"/>
    <property type="molecule type" value="Genomic_DNA"/>
</dbReference>
<dbReference type="Pfam" id="PF01327">
    <property type="entry name" value="Pep_deformylase"/>
    <property type="match status" value="1"/>
</dbReference>
<evidence type="ECO:0000313" key="2">
    <source>
        <dbReference type="EMBL" id="VAW02434.1"/>
    </source>
</evidence>
<dbReference type="AlphaFoldDB" id="A0A3B0T0X4"/>
<proteinExistence type="inferred from homology"/>
<protein>
    <submittedName>
        <fullName evidence="2">Peptide deformylase</fullName>
        <ecNumber evidence="2">3.5.1.88</ecNumber>
    </submittedName>
</protein>
<evidence type="ECO:0000256" key="1">
    <source>
        <dbReference type="ARBA" id="ARBA00010759"/>
    </source>
</evidence>
<accession>A0A3B0T0X4</accession>
<sequence>MAIYPIRTFPDPVLSMTTSAVTVFDDDLARLVDDMLDTMYDAPGVGLAAPQIGVSKRLFVADVGEGPFVMVNPSIV</sequence>
<dbReference type="EC" id="3.5.1.88" evidence="2"/>
<feature type="non-terminal residue" evidence="2">
    <location>
        <position position="76"/>
    </location>
</feature>
<keyword evidence="2" id="KW-0378">Hydrolase</keyword>
<dbReference type="GO" id="GO:0042586">
    <property type="term" value="F:peptide deformylase activity"/>
    <property type="evidence" value="ECO:0007669"/>
    <property type="project" value="UniProtKB-EC"/>
</dbReference>
<dbReference type="PANTHER" id="PTHR10458:SF22">
    <property type="entry name" value="PEPTIDE DEFORMYLASE"/>
    <property type="match status" value="1"/>
</dbReference>
<dbReference type="InterPro" id="IPR023635">
    <property type="entry name" value="Peptide_deformylase"/>
</dbReference>
<dbReference type="SUPFAM" id="SSF56420">
    <property type="entry name" value="Peptide deformylase"/>
    <property type="match status" value="1"/>
</dbReference>
<dbReference type="Gene3D" id="3.90.45.10">
    <property type="entry name" value="Peptide deformylase"/>
    <property type="match status" value="1"/>
</dbReference>
<dbReference type="PANTHER" id="PTHR10458">
    <property type="entry name" value="PEPTIDE DEFORMYLASE"/>
    <property type="match status" value="1"/>
</dbReference>
<reference evidence="2" key="1">
    <citation type="submission" date="2018-06" db="EMBL/GenBank/DDBJ databases">
        <authorList>
            <person name="Zhirakovskaya E."/>
        </authorList>
    </citation>
    <scope>NUCLEOTIDE SEQUENCE</scope>
</reference>
<gene>
    <name evidence="2" type="ORF">MNBD_ACTINO01-580</name>
</gene>